<dbReference type="EMBL" id="KQ964776">
    <property type="protein sequence ID" value="KXN66033.1"/>
    <property type="molecule type" value="Genomic_DNA"/>
</dbReference>
<name>A0A137NTC7_CONC2</name>
<sequence>MDIASAVDVGLKGAFIAVALDTTLRCLYKGFYEATLISRARITVGCCFLATSITNFLLKLPLGSGCGLNARISIVVFHVAMVLGESLQMYRISIITNNNKWFVSLATILMLLRSGIGIADMILSNGGVSLAPDETFQHCIFNQNQFTGITYVGMDAIIELFITTAITSVLFLHTRELIMLKQRTKNALLYRTIIETNVFRTCFLFLVNLLTLLMVLLNSESVWLGFLWSILGISYLYFVIYDKNMVRFLQNLGKSEAPQDPYTIRQSQLRYRGSTLSLEDWTQIHHGNQQTTSTTPSSPRRIGPVEIPNNYNFV</sequence>
<feature type="transmembrane region" description="Helical" evidence="2">
    <location>
        <begin position="102"/>
        <end position="123"/>
    </location>
</feature>
<organism evidence="3 4">
    <name type="scientific">Conidiobolus coronatus (strain ATCC 28846 / CBS 209.66 / NRRL 28638)</name>
    <name type="common">Delacroixia coronata</name>
    <dbReference type="NCBI Taxonomy" id="796925"/>
    <lineage>
        <taxon>Eukaryota</taxon>
        <taxon>Fungi</taxon>
        <taxon>Fungi incertae sedis</taxon>
        <taxon>Zoopagomycota</taxon>
        <taxon>Entomophthoromycotina</taxon>
        <taxon>Entomophthoromycetes</taxon>
        <taxon>Entomophthorales</taxon>
        <taxon>Ancylistaceae</taxon>
        <taxon>Conidiobolus</taxon>
    </lineage>
</organism>
<proteinExistence type="predicted"/>
<dbReference type="AlphaFoldDB" id="A0A137NTC7"/>
<gene>
    <name evidence="3" type="ORF">CONCODRAFT_73953</name>
</gene>
<reference evidence="3 4" key="1">
    <citation type="journal article" date="2015" name="Genome Biol. Evol.">
        <title>Phylogenomic analyses indicate that early fungi evolved digesting cell walls of algal ancestors of land plants.</title>
        <authorList>
            <person name="Chang Y."/>
            <person name="Wang S."/>
            <person name="Sekimoto S."/>
            <person name="Aerts A.L."/>
            <person name="Choi C."/>
            <person name="Clum A."/>
            <person name="LaButti K.M."/>
            <person name="Lindquist E.A."/>
            <person name="Yee Ngan C."/>
            <person name="Ohm R.A."/>
            <person name="Salamov A.A."/>
            <person name="Grigoriev I.V."/>
            <person name="Spatafora J.W."/>
            <person name="Berbee M.L."/>
        </authorList>
    </citation>
    <scope>NUCLEOTIDE SEQUENCE [LARGE SCALE GENOMIC DNA]</scope>
    <source>
        <strain evidence="3 4">NRRL 28638</strain>
    </source>
</reference>
<evidence type="ECO:0000313" key="3">
    <source>
        <dbReference type="EMBL" id="KXN66033.1"/>
    </source>
</evidence>
<evidence type="ECO:0000313" key="4">
    <source>
        <dbReference type="Proteomes" id="UP000070444"/>
    </source>
</evidence>
<feature type="transmembrane region" description="Helical" evidence="2">
    <location>
        <begin position="40"/>
        <end position="58"/>
    </location>
</feature>
<feature type="transmembrane region" description="Helical" evidence="2">
    <location>
        <begin position="156"/>
        <end position="178"/>
    </location>
</feature>
<feature type="transmembrane region" description="Helical" evidence="2">
    <location>
        <begin position="223"/>
        <end position="241"/>
    </location>
</feature>
<evidence type="ECO:0008006" key="5">
    <source>
        <dbReference type="Google" id="ProtNLM"/>
    </source>
</evidence>
<keyword evidence="4" id="KW-1185">Reference proteome</keyword>
<evidence type="ECO:0000256" key="1">
    <source>
        <dbReference type="SAM" id="MobiDB-lite"/>
    </source>
</evidence>
<keyword evidence="2" id="KW-0812">Transmembrane</keyword>
<keyword evidence="2" id="KW-1133">Transmembrane helix</keyword>
<feature type="transmembrane region" description="Helical" evidence="2">
    <location>
        <begin position="70"/>
        <end position="90"/>
    </location>
</feature>
<feature type="transmembrane region" description="Helical" evidence="2">
    <location>
        <begin position="198"/>
        <end position="217"/>
    </location>
</feature>
<accession>A0A137NTC7</accession>
<evidence type="ECO:0000256" key="2">
    <source>
        <dbReference type="SAM" id="Phobius"/>
    </source>
</evidence>
<protein>
    <recommendedName>
        <fullName evidence="5">G-protein coupled receptors family 1 profile domain-containing protein</fullName>
    </recommendedName>
</protein>
<dbReference type="OrthoDB" id="5597503at2759"/>
<feature type="region of interest" description="Disordered" evidence="1">
    <location>
        <begin position="287"/>
        <end position="314"/>
    </location>
</feature>
<dbReference type="Proteomes" id="UP000070444">
    <property type="component" value="Unassembled WGS sequence"/>
</dbReference>
<keyword evidence="2" id="KW-0472">Membrane</keyword>